<accession>A0AAN9XLY6</accession>
<feature type="compositionally biased region" description="Polar residues" evidence="3">
    <location>
        <begin position="180"/>
        <end position="189"/>
    </location>
</feature>
<evidence type="ECO:0000313" key="5">
    <source>
        <dbReference type="EMBL" id="KAK7398918.1"/>
    </source>
</evidence>
<feature type="domain" description="Kinesin motor" evidence="4">
    <location>
        <begin position="1"/>
        <end position="82"/>
    </location>
</feature>
<proteinExistence type="inferred from homology"/>
<comment type="caution">
    <text evidence="2">Lacks conserved residue(s) required for the propagation of feature annotation.</text>
</comment>
<organism evidence="5 6">
    <name type="scientific">Psophocarpus tetragonolobus</name>
    <name type="common">Winged bean</name>
    <name type="synonym">Dolichos tetragonolobus</name>
    <dbReference type="NCBI Taxonomy" id="3891"/>
    <lineage>
        <taxon>Eukaryota</taxon>
        <taxon>Viridiplantae</taxon>
        <taxon>Streptophyta</taxon>
        <taxon>Embryophyta</taxon>
        <taxon>Tracheophyta</taxon>
        <taxon>Spermatophyta</taxon>
        <taxon>Magnoliopsida</taxon>
        <taxon>eudicotyledons</taxon>
        <taxon>Gunneridae</taxon>
        <taxon>Pentapetalae</taxon>
        <taxon>rosids</taxon>
        <taxon>fabids</taxon>
        <taxon>Fabales</taxon>
        <taxon>Fabaceae</taxon>
        <taxon>Papilionoideae</taxon>
        <taxon>50 kb inversion clade</taxon>
        <taxon>NPAAA clade</taxon>
        <taxon>indigoferoid/millettioid clade</taxon>
        <taxon>Phaseoleae</taxon>
        <taxon>Psophocarpus</taxon>
    </lineage>
</organism>
<dbReference type="InterPro" id="IPR036961">
    <property type="entry name" value="Kinesin_motor_dom_sf"/>
</dbReference>
<reference evidence="5 6" key="1">
    <citation type="submission" date="2024-01" db="EMBL/GenBank/DDBJ databases">
        <title>The genomes of 5 underutilized Papilionoideae crops provide insights into root nodulation and disease resistanc.</title>
        <authorList>
            <person name="Jiang F."/>
        </authorList>
    </citation>
    <scope>NUCLEOTIDE SEQUENCE [LARGE SCALE GENOMIC DNA]</scope>
    <source>
        <strain evidence="5">DUOXIRENSHENG_FW03</strain>
        <tissue evidence="5">Leaves</tissue>
    </source>
</reference>
<evidence type="ECO:0000259" key="4">
    <source>
        <dbReference type="PROSITE" id="PS50067"/>
    </source>
</evidence>
<evidence type="ECO:0000256" key="3">
    <source>
        <dbReference type="SAM" id="MobiDB-lite"/>
    </source>
</evidence>
<dbReference type="InterPro" id="IPR027640">
    <property type="entry name" value="Kinesin-like_fam"/>
</dbReference>
<dbReference type="GO" id="GO:0003777">
    <property type="term" value="F:microtubule motor activity"/>
    <property type="evidence" value="ECO:0007669"/>
    <property type="project" value="InterPro"/>
</dbReference>
<feature type="region of interest" description="Disordered" evidence="3">
    <location>
        <begin position="150"/>
        <end position="201"/>
    </location>
</feature>
<feature type="compositionally biased region" description="Basic and acidic residues" evidence="3">
    <location>
        <begin position="122"/>
        <end position="133"/>
    </location>
</feature>
<evidence type="ECO:0000256" key="2">
    <source>
        <dbReference type="PROSITE-ProRule" id="PRU00283"/>
    </source>
</evidence>
<dbReference type="PROSITE" id="PS50067">
    <property type="entry name" value="KINESIN_MOTOR_2"/>
    <property type="match status" value="1"/>
</dbReference>
<dbReference type="PANTHER" id="PTHR47972:SF17">
    <property type="entry name" value="KINESIN MOTOR CATALYTIC DOMAIN PROTEIN"/>
    <property type="match status" value="1"/>
</dbReference>
<dbReference type="GO" id="GO:0008017">
    <property type="term" value="F:microtubule binding"/>
    <property type="evidence" value="ECO:0007669"/>
    <property type="project" value="InterPro"/>
</dbReference>
<dbReference type="PANTHER" id="PTHR47972">
    <property type="entry name" value="KINESIN-LIKE PROTEIN KLP-3"/>
    <property type="match status" value="1"/>
</dbReference>
<dbReference type="Gene3D" id="3.40.850.10">
    <property type="entry name" value="Kinesin motor domain"/>
    <property type="match status" value="1"/>
</dbReference>
<dbReference type="Proteomes" id="UP001386955">
    <property type="component" value="Unassembled WGS sequence"/>
</dbReference>
<dbReference type="InterPro" id="IPR001752">
    <property type="entry name" value="Kinesin_motor_dom"/>
</dbReference>
<dbReference type="EMBL" id="JAYMYS010000003">
    <property type="protein sequence ID" value="KAK7398918.1"/>
    <property type="molecule type" value="Genomic_DNA"/>
</dbReference>
<comment type="caution">
    <text evidence="5">The sequence shown here is derived from an EMBL/GenBank/DDBJ whole genome shotgun (WGS) entry which is preliminary data.</text>
</comment>
<keyword evidence="1" id="KW-0505">Motor protein</keyword>
<feature type="compositionally biased region" description="Basic residues" evidence="3">
    <location>
        <begin position="111"/>
        <end position="121"/>
    </location>
</feature>
<dbReference type="SUPFAM" id="SSF52540">
    <property type="entry name" value="P-loop containing nucleoside triphosphate hydrolases"/>
    <property type="match status" value="1"/>
</dbReference>
<dbReference type="GO" id="GO:0005524">
    <property type="term" value="F:ATP binding"/>
    <property type="evidence" value="ECO:0007669"/>
    <property type="project" value="InterPro"/>
</dbReference>
<name>A0AAN9XLY6_PSOTE</name>
<dbReference type="GO" id="GO:0015630">
    <property type="term" value="C:microtubule cytoskeleton"/>
    <property type="evidence" value="ECO:0007669"/>
    <property type="project" value="TreeGrafter"/>
</dbReference>
<evidence type="ECO:0000256" key="1">
    <source>
        <dbReference type="ARBA" id="ARBA00023175"/>
    </source>
</evidence>
<keyword evidence="6" id="KW-1185">Reference proteome</keyword>
<comment type="similarity">
    <text evidence="2">Belongs to the TRAFAC class myosin-kinesin ATPase superfamily. Kinesin family.</text>
</comment>
<dbReference type="GO" id="GO:0007018">
    <property type="term" value="P:microtubule-based movement"/>
    <property type="evidence" value="ECO:0007669"/>
    <property type="project" value="InterPro"/>
</dbReference>
<evidence type="ECO:0000313" key="6">
    <source>
        <dbReference type="Proteomes" id="UP001386955"/>
    </source>
</evidence>
<dbReference type="InterPro" id="IPR027417">
    <property type="entry name" value="P-loop_NTPase"/>
</dbReference>
<sequence length="329" mass="36455">MHTLGILIQSQPKGLVVPDASLFPVKAPSDVIKLMDIGLKNRSIGATAMNERSSRSHSVVSIHVCGKDLKTGSTMVGNLHLVSSLKNTILAKEEEIERLKLPKGSVGSIAKRSKIPRSRSIKHFEADNQQPMDDHIHQNEFEHIGKNIAESSGCTDSDFDGRSSDLSDSGVAPGTETDGSENSSLTEGTKSSETRSKGIRKTVQVIRKLGRTSSITTTTVKDPLKKSPDNFEIIIISMSNREHLQKRAPTKIIHKTNLQNSKDFSSISSKLQLQREDLSIRHITIVRLYEPNKAVAPFYPAMSSFIDQKEKPQKYPPHHKFYITHTQSN</sequence>
<gene>
    <name evidence="5" type="ORF">VNO78_10092</name>
</gene>
<dbReference type="AlphaFoldDB" id="A0AAN9XLY6"/>
<dbReference type="Pfam" id="PF00225">
    <property type="entry name" value="Kinesin"/>
    <property type="match status" value="1"/>
</dbReference>
<feature type="region of interest" description="Disordered" evidence="3">
    <location>
        <begin position="110"/>
        <end position="133"/>
    </location>
</feature>
<protein>
    <recommendedName>
        <fullName evidence="4">Kinesin motor domain-containing protein</fullName>
    </recommendedName>
</protein>